<evidence type="ECO:0008006" key="4">
    <source>
        <dbReference type="Google" id="ProtNLM"/>
    </source>
</evidence>
<feature type="transmembrane region" description="Helical" evidence="1">
    <location>
        <begin position="56"/>
        <end position="75"/>
    </location>
</feature>
<gene>
    <name evidence="2" type="ORF">WS74_0641</name>
</gene>
<accession>A0A075U047</accession>
<evidence type="ECO:0000313" key="3">
    <source>
        <dbReference type="Proteomes" id="UP000029079"/>
    </source>
</evidence>
<evidence type="ECO:0000256" key="1">
    <source>
        <dbReference type="SAM" id="Phobius"/>
    </source>
</evidence>
<dbReference type="OrthoDB" id="4540541at2"/>
<reference evidence="3" key="2">
    <citation type="submission" date="2014-08" db="EMBL/GenBank/DDBJ databases">
        <title>Complete genome of Weissella ceti strain WS74 isolated from diseased rainbow trout in Brazil.</title>
        <authorList>
            <person name="Figueiredo H.C.P."/>
            <person name="Leal C.A.G."/>
            <person name="Pereira F.L."/>
            <person name="Soares S.C."/>
            <person name="Dorella F.A."/>
            <person name="Carvalho A.F."/>
            <person name="Azevedo V.A.C."/>
        </authorList>
    </citation>
    <scope>NUCLEOTIDE SEQUENCE [LARGE SCALE GENOMIC DNA]</scope>
    <source>
        <strain evidence="3">WS74</strain>
    </source>
</reference>
<organism evidence="2 3">
    <name type="scientific">Weissella ceti</name>
    <dbReference type="NCBI Taxonomy" id="759620"/>
    <lineage>
        <taxon>Bacteria</taxon>
        <taxon>Bacillati</taxon>
        <taxon>Bacillota</taxon>
        <taxon>Bacilli</taxon>
        <taxon>Lactobacillales</taxon>
        <taxon>Lactobacillaceae</taxon>
        <taxon>Weissella</taxon>
    </lineage>
</organism>
<keyword evidence="1" id="KW-1133">Transmembrane helix</keyword>
<sequence>MKKYILTIHALVAFFVMTILLLPTHFTFLAWNVFLALIPFDLSLVIYALNPKYKWLSLPILFIWLIFYPNTIYMITDFAHLSAIGTDLFTTTQILNYSLLATGIFLGVSMGLASARLILNTFFNHSSQLTKLLVFTGLSTLSSYAIYIGRYLRLNSWDLLLDFQTVLVQMHEAFTSHAVVFIFIFTALQVFLMLVFAAFNPNQLKNEQTSE</sequence>
<reference evidence="2 3" key="1">
    <citation type="journal article" date="2014" name="Genome Announc.">
        <title>Complete Genome Sequences of Fish Pathogenic Weissella ceti Strains WS74 and WS105.</title>
        <authorList>
            <person name="Figueiredo H.C."/>
            <person name="Leal C.A."/>
            <person name="Dorella F.A."/>
            <person name="Carvalho A.F."/>
            <person name="Soares S.C."/>
            <person name="Pereira F.L."/>
            <person name="Azevedo V.A."/>
        </authorList>
    </citation>
    <scope>NUCLEOTIDE SEQUENCE [LARGE SCALE GENOMIC DNA]</scope>
    <source>
        <strain evidence="2 3">WS74</strain>
    </source>
</reference>
<dbReference type="Pfam" id="PF07099">
    <property type="entry name" value="DUF1361"/>
    <property type="match status" value="1"/>
</dbReference>
<feature type="transmembrane region" description="Helical" evidence="1">
    <location>
        <begin position="5"/>
        <end position="22"/>
    </location>
</feature>
<dbReference type="AlphaFoldDB" id="A0A075U047"/>
<dbReference type="InterPro" id="IPR009793">
    <property type="entry name" value="DUF1361"/>
</dbReference>
<dbReference type="KEGG" id="wce:WS08_0639"/>
<feature type="transmembrane region" description="Helical" evidence="1">
    <location>
        <begin position="178"/>
        <end position="199"/>
    </location>
</feature>
<keyword evidence="1" id="KW-0812">Transmembrane</keyword>
<feature type="transmembrane region" description="Helical" evidence="1">
    <location>
        <begin position="28"/>
        <end position="49"/>
    </location>
</feature>
<feature type="transmembrane region" description="Helical" evidence="1">
    <location>
        <begin position="131"/>
        <end position="152"/>
    </location>
</feature>
<keyword evidence="1" id="KW-0472">Membrane</keyword>
<dbReference type="EMBL" id="CP009223">
    <property type="protein sequence ID" value="AIM62893.1"/>
    <property type="molecule type" value="Genomic_DNA"/>
</dbReference>
<dbReference type="KEGG" id="wci:WS105_0701"/>
<dbReference type="PATRIC" id="fig|759620.7.peg.665"/>
<evidence type="ECO:0000313" key="2">
    <source>
        <dbReference type="EMBL" id="AIM62893.1"/>
    </source>
</evidence>
<proteinExistence type="predicted"/>
<name>A0A075U047_9LACO</name>
<keyword evidence="3" id="KW-1185">Reference proteome</keyword>
<feature type="transmembrane region" description="Helical" evidence="1">
    <location>
        <begin position="95"/>
        <end position="119"/>
    </location>
</feature>
<dbReference type="Proteomes" id="UP000029079">
    <property type="component" value="Chromosome"/>
</dbReference>
<dbReference type="KEGG" id="wct:WS74_0641"/>
<protein>
    <recommendedName>
        <fullName evidence="4">DUF1361 domain-containing protein</fullName>
    </recommendedName>
</protein>